<dbReference type="InterPro" id="IPR042176">
    <property type="entry name" value="Pantoate_ligase_C"/>
</dbReference>
<keyword evidence="10 15" id="KW-0067">ATP-binding</keyword>
<dbReference type="AlphaFoldDB" id="A0A9E5JWV4"/>
<keyword evidence="7 15" id="KW-0436">Ligase</keyword>
<dbReference type="Pfam" id="PF02569">
    <property type="entry name" value="Pantoate_ligase"/>
    <property type="match status" value="1"/>
</dbReference>
<sequence length="288" mass="30643">MTDTTTVPDLVTSIAVLRARLDAARADGRAVALVPTMGSLHDGHLALVDRARELADVVVVSIFVNPLQFGPNEDFEQYPRTLDDDRAALAGHGVDVVFAPSVDEMYPSGASATTVTAGAVGGLFEGRSRPGHFDGVLTVVAKLLGIAQPHHVLFGQKDAQQVFLVQRMVRDLDIRTRVEVVETVRDDDGLALSSRNVFLDERNREAARALPRALEAAQSAADLGIDAVVAAAQSVLSGATGVELDYFAVVEPSTFEPVPDEHHGPARALIAARLGDTRLIDTELLTLG</sequence>
<evidence type="ECO:0000256" key="15">
    <source>
        <dbReference type="HAMAP-Rule" id="MF_00158"/>
    </source>
</evidence>
<feature type="active site" description="Proton donor" evidence="15">
    <location>
        <position position="44"/>
    </location>
</feature>
<keyword evidence="6 15" id="KW-0963">Cytoplasm</keyword>
<feature type="binding site" evidence="15">
    <location>
        <position position="184"/>
    </location>
    <ligand>
        <name>ATP</name>
        <dbReference type="ChEBI" id="CHEBI:30616"/>
    </ligand>
</feature>
<feature type="binding site" evidence="15">
    <location>
        <begin position="192"/>
        <end position="195"/>
    </location>
    <ligand>
        <name>ATP</name>
        <dbReference type="ChEBI" id="CHEBI:30616"/>
    </ligand>
</feature>
<evidence type="ECO:0000256" key="11">
    <source>
        <dbReference type="ARBA" id="ARBA00032806"/>
    </source>
</evidence>
<comment type="function">
    <text evidence="13 15">Catalyzes the condensation of pantoate with beta-alanine in an ATP-dependent reaction via a pantoyl-adenylate intermediate.</text>
</comment>
<dbReference type="HAMAP" id="MF_00158">
    <property type="entry name" value="PanC"/>
    <property type="match status" value="1"/>
</dbReference>
<dbReference type="OrthoDB" id="9773087at2"/>
<evidence type="ECO:0000256" key="12">
    <source>
        <dbReference type="ARBA" id="ARBA00048258"/>
    </source>
</evidence>
<dbReference type="FunFam" id="3.40.50.620:FF:000114">
    <property type="entry name" value="Pantothenate synthetase"/>
    <property type="match status" value="1"/>
</dbReference>
<gene>
    <name evidence="15" type="primary">panC</name>
    <name evidence="16" type="ORF">FK219_011350</name>
</gene>
<dbReference type="RefSeq" id="WP_152584033.1">
    <property type="nucleotide sequence ID" value="NZ_VIKT02000022.1"/>
</dbReference>
<comment type="subcellular location">
    <subcellularLocation>
        <location evidence="1 15">Cytoplasm</location>
    </subcellularLocation>
</comment>
<evidence type="ECO:0000256" key="14">
    <source>
        <dbReference type="ARBA" id="ARBA00077433"/>
    </source>
</evidence>
<dbReference type="NCBIfam" id="TIGR00018">
    <property type="entry name" value="panC"/>
    <property type="match status" value="1"/>
</dbReference>
<dbReference type="PANTHER" id="PTHR21299">
    <property type="entry name" value="CYTIDYLATE KINASE/PANTOATE-BETA-ALANINE LIGASE"/>
    <property type="match status" value="1"/>
</dbReference>
<dbReference type="PANTHER" id="PTHR21299:SF1">
    <property type="entry name" value="PANTOATE--BETA-ALANINE LIGASE"/>
    <property type="match status" value="1"/>
</dbReference>
<dbReference type="Proteomes" id="UP000818266">
    <property type="component" value="Unassembled WGS sequence"/>
</dbReference>
<evidence type="ECO:0000256" key="6">
    <source>
        <dbReference type="ARBA" id="ARBA00022490"/>
    </source>
</evidence>
<accession>A0A9E5JWV4</accession>
<evidence type="ECO:0000256" key="7">
    <source>
        <dbReference type="ARBA" id="ARBA00022598"/>
    </source>
</evidence>
<feature type="binding site" evidence="15">
    <location>
        <position position="161"/>
    </location>
    <ligand>
        <name>(R)-pantoate</name>
        <dbReference type="ChEBI" id="CHEBI:15980"/>
    </ligand>
</feature>
<comment type="pathway">
    <text evidence="2 15">Cofactor biosynthesis; (R)-pantothenate biosynthesis; (R)-pantothenate from (R)-pantoate and beta-alanine: step 1/1.</text>
</comment>
<dbReference type="InterPro" id="IPR004821">
    <property type="entry name" value="Cyt_trans-like"/>
</dbReference>
<evidence type="ECO:0000256" key="8">
    <source>
        <dbReference type="ARBA" id="ARBA00022655"/>
    </source>
</evidence>
<dbReference type="Gene3D" id="3.30.1300.10">
    <property type="entry name" value="Pantoate-beta-alanine ligase, C-terminal domain"/>
    <property type="match status" value="1"/>
</dbReference>
<evidence type="ECO:0000256" key="1">
    <source>
        <dbReference type="ARBA" id="ARBA00004496"/>
    </source>
</evidence>
<dbReference type="GO" id="GO:0005524">
    <property type="term" value="F:ATP binding"/>
    <property type="evidence" value="ECO:0007669"/>
    <property type="project" value="UniProtKB-KW"/>
</dbReference>
<evidence type="ECO:0000256" key="4">
    <source>
        <dbReference type="ARBA" id="ARBA00012219"/>
    </source>
</evidence>
<organism evidence="16 17">
    <name type="scientific">Microcella pacifica</name>
    <dbReference type="NCBI Taxonomy" id="2591847"/>
    <lineage>
        <taxon>Bacteria</taxon>
        <taxon>Bacillati</taxon>
        <taxon>Actinomycetota</taxon>
        <taxon>Actinomycetes</taxon>
        <taxon>Micrococcales</taxon>
        <taxon>Microbacteriaceae</taxon>
        <taxon>Microcella</taxon>
    </lineage>
</organism>
<keyword evidence="9 15" id="KW-0547">Nucleotide-binding</keyword>
<evidence type="ECO:0000313" key="17">
    <source>
        <dbReference type="Proteomes" id="UP000818266"/>
    </source>
</evidence>
<dbReference type="GO" id="GO:0005829">
    <property type="term" value="C:cytosol"/>
    <property type="evidence" value="ECO:0007669"/>
    <property type="project" value="TreeGrafter"/>
</dbReference>
<feature type="binding site" evidence="15">
    <location>
        <begin position="37"/>
        <end position="44"/>
    </location>
    <ligand>
        <name>ATP</name>
        <dbReference type="ChEBI" id="CHEBI:30616"/>
    </ligand>
</feature>
<keyword evidence="8 15" id="KW-0566">Pantothenate biosynthesis</keyword>
<comment type="subunit">
    <text evidence="15">Homodimer.</text>
</comment>
<proteinExistence type="inferred from homology"/>
<feature type="binding site" evidence="15">
    <location>
        <begin position="155"/>
        <end position="158"/>
    </location>
    <ligand>
        <name>ATP</name>
        <dbReference type="ChEBI" id="CHEBI:30616"/>
    </ligand>
</feature>
<evidence type="ECO:0000256" key="10">
    <source>
        <dbReference type="ARBA" id="ARBA00022840"/>
    </source>
</evidence>
<dbReference type="Gene3D" id="3.40.50.620">
    <property type="entry name" value="HUPs"/>
    <property type="match status" value="1"/>
</dbReference>
<dbReference type="EC" id="6.3.2.1" evidence="4 15"/>
<protein>
    <recommendedName>
        <fullName evidence="5 15">Pantothenate synthetase</fullName>
        <shortName evidence="15">PS</shortName>
        <ecNumber evidence="4 15">6.3.2.1</ecNumber>
    </recommendedName>
    <alternativeName>
        <fullName evidence="14 15">Pantoate--beta-alanine ligase</fullName>
    </alternativeName>
    <alternativeName>
        <fullName evidence="11 15">Pantoate-activating enzyme</fullName>
    </alternativeName>
</protein>
<evidence type="ECO:0000256" key="3">
    <source>
        <dbReference type="ARBA" id="ARBA00009256"/>
    </source>
</evidence>
<dbReference type="GO" id="GO:0015940">
    <property type="term" value="P:pantothenate biosynthetic process"/>
    <property type="evidence" value="ECO:0007669"/>
    <property type="project" value="UniProtKB-UniRule"/>
</dbReference>
<dbReference type="GO" id="GO:0004592">
    <property type="term" value="F:pantoate-beta-alanine ligase activity"/>
    <property type="evidence" value="ECO:0007669"/>
    <property type="project" value="UniProtKB-UniRule"/>
</dbReference>
<dbReference type="InterPro" id="IPR014729">
    <property type="entry name" value="Rossmann-like_a/b/a_fold"/>
</dbReference>
<comment type="caution">
    <text evidence="16">The sequence shown here is derived from an EMBL/GenBank/DDBJ whole genome shotgun (WGS) entry which is preliminary data.</text>
</comment>
<name>A0A9E5JWV4_9MICO</name>
<evidence type="ECO:0000313" key="16">
    <source>
        <dbReference type="EMBL" id="NHF63823.1"/>
    </source>
</evidence>
<evidence type="ECO:0000256" key="5">
    <source>
        <dbReference type="ARBA" id="ARBA00014155"/>
    </source>
</evidence>
<dbReference type="CDD" id="cd00560">
    <property type="entry name" value="PanC"/>
    <property type="match status" value="1"/>
</dbReference>
<keyword evidence="17" id="KW-1185">Reference proteome</keyword>
<reference evidence="16 17" key="1">
    <citation type="submission" date="2020-03" db="EMBL/GenBank/DDBJ databases">
        <title>Chryseoglobus sp. isolated from a deep-sea seamount.</title>
        <authorList>
            <person name="Zhang D.-C."/>
        </authorList>
    </citation>
    <scope>NUCLEOTIDE SEQUENCE [LARGE SCALE GENOMIC DNA]</scope>
    <source>
        <strain evidence="16 17">KN1116</strain>
    </source>
</reference>
<feature type="binding site" evidence="15">
    <location>
        <position position="68"/>
    </location>
    <ligand>
        <name>beta-alanine</name>
        <dbReference type="ChEBI" id="CHEBI:57966"/>
    </ligand>
</feature>
<evidence type="ECO:0000256" key="9">
    <source>
        <dbReference type="ARBA" id="ARBA00022741"/>
    </source>
</evidence>
<evidence type="ECO:0000256" key="2">
    <source>
        <dbReference type="ARBA" id="ARBA00004990"/>
    </source>
</evidence>
<evidence type="ECO:0000256" key="13">
    <source>
        <dbReference type="ARBA" id="ARBA00055042"/>
    </source>
</evidence>
<comment type="miscellaneous">
    <text evidence="15">The reaction proceeds by a bi uni uni bi ping pong mechanism.</text>
</comment>
<dbReference type="EMBL" id="VIKT02000022">
    <property type="protein sequence ID" value="NHF63823.1"/>
    <property type="molecule type" value="Genomic_DNA"/>
</dbReference>
<comment type="similarity">
    <text evidence="3 15">Belongs to the pantothenate synthetase family.</text>
</comment>
<dbReference type="InterPro" id="IPR003721">
    <property type="entry name" value="Pantoate_ligase"/>
</dbReference>
<comment type="catalytic activity">
    <reaction evidence="12 15">
        <text>(R)-pantoate + beta-alanine + ATP = (R)-pantothenate + AMP + diphosphate + H(+)</text>
        <dbReference type="Rhea" id="RHEA:10912"/>
        <dbReference type="ChEBI" id="CHEBI:15378"/>
        <dbReference type="ChEBI" id="CHEBI:15980"/>
        <dbReference type="ChEBI" id="CHEBI:29032"/>
        <dbReference type="ChEBI" id="CHEBI:30616"/>
        <dbReference type="ChEBI" id="CHEBI:33019"/>
        <dbReference type="ChEBI" id="CHEBI:57966"/>
        <dbReference type="ChEBI" id="CHEBI:456215"/>
        <dbReference type="EC" id="6.3.2.1"/>
    </reaction>
</comment>
<dbReference type="SUPFAM" id="SSF52374">
    <property type="entry name" value="Nucleotidylyl transferase"/>
    <property type="match status" value="1"/>
</dbReference>
<feature type="binding site" evidence="15">
    <location>
        <position position="68"/>
    </location>
    <ligand>
        <name>(R)-pantoate</name>
        <dbReference type="ChEBI" id="CHEBI:15980"/>
    </ligand>
</feature>
<dbReference type="NCBIfam" id="TIGR00125">
    <property type="entry name" value="cyt_tran_rel"/>
    <property type="match status" value="1"/>
</dbReference>